<dbReference type="NCBIfam" id="NF006055">
    <property type="entry name" value="PRK08203.1"/>
    <property type="match status" value="1"/>
</dbReference>
<gene>
    <name evidence="3" type="ORF">ACFVKH_02000</name>
</gene>
<dbReference type="InterPro" id="IPR011059">
    <property type="entry name" value="Metal-dep_hydrolase_composite"/>
</dbReference>
<dbReference type="InterPro" id="IPR032466">
    <property type="entry name" value="Metal_Hydrolase"/>
</dbReference>
<dbReference type="EC" id="3.5.4.32" evidence="3"/>
<dbReference type="CDD" id="cd01298">
    <property type="entry name" value="ATZ_TRZ_like"/>
    <property type="match status" value="1"/>
</dbReference>
<evidence type="ECO:0000313" key="4">
    <source>
        <dbReference type="Proteomes" id="UP001600165"/>
    </source>
</evidence>
<dbReference type="Pfam" id="PF01979">
    <property type="entry name" value="Amidohydro_1"/>
    <property type="match status" value="1"/>
</dbReference>
<feature type="domain" description="Amidohydrolase-related" evidence="2">
    <location>
        <begin position="58"/>
        <end position="422"/>
    </location>
</feature>
<reference evidence="3 4" key="1">
    <citation type="submission" date="2024-10" db="EMBL/GenBank/DDBJ databases">
        <authorList>
            <person name="Ratan Roy A."/>
            <person name="Morales Sandoval P.H."/>
            <person name="De Los Santos Villalobos S."/>
            <person name="Chakraborty S."/>
            <person name="Mukherjee J."/>
        </authorList>
    </citation>
    <scope>NUCLEOTIDE SEQUENCE [LARGE SCALE GENOMIC DNA]</scope>
    <source>
        <strain evidence="3 4">S1</strain>
    </source>
</reference>
<keyword evidence="4" id="KW-1185">Reference proteome</keyword>
<protein>
    <submittedName>
        <fullName evidence="3">8-oxoguanine deaminase</fullName>
        <ecNumber evidence="3">3.5.4.32</ecNumber>
    </submittedName>
</protein>
<accession>A0ABW6IA54</accession>
<organism evidence="3 4">
    <name type="scientific">Almyronema epifaneia S1</name>
    <dbReference type="NCBI Taxonomy" id="2991925"/>
    <lineage>
        <taxon>Bacteria</taxon>
        <taxon>Bacillati</taxon>
        <taxon>Cyanobacteriota</taxon>
        <taxon>Cyanophyceae</taxon>
        <taxon>Nodosilineales</taxon>
        <taxon>Nodosilineaceae</taxon>
        <taxon>Almyronema</taxon>
        <taxon>Almyronema epifaneia</taxon>
    </lineage>
</organism>
<dbReference type="EMBL" id="JBHZOL010000011">
    <property type="protein sequence ID" value="MFE4105032.1"/>
    <property type="molecule type" value="Genomic_DNA"/>
</dbReference>
<comment type="caution">
    <text evidence="3">The sequence shown here is derived from an EMBL/GenBank/DDBJ whole genome shotgun (WGS) entry which is preliminary data.</text>
</comment>
<dbReference type="GO" id="GO:0102127">
    <property type="term" value="F:8-oxoguanine deaminase activity"/>
    <property type="evidence" value="ECO:0007669"/>
    <property type="project" value="UniProtKB-EC"/>
</dbReference>
<dbReference type="SUPFAM" id="SSF51338">
    <property type="entry name" value="Composite domain of metallo-dependent hydrolases"/>
    <property type="match status" value="1"/>
</dbReference>
<dbReference type="Gene3D" id="2.30.40.10">
    <property type="entry name" value="Urease, subunit C, domain 1"/>
    <property type="match status" value="1"/>
</dbReference>
<dbReference type="Proteomes" id="UP001600165">
    <property type="component" value="Unassembled WGS sequence"/>
</dbReference>
<dbReference type="RefSeq" id="WP_377960927.1">
    <property type="nucleotide sequence ID" value="NZ_JBHZOL010000011.1"/>
</dbReference>
<evidence type="ECO:0000313" key="3">
    <source>
        <dbReference type="EMBL" id="MFE4105032.1"/>
    </source>
</evidence>
<evidence type="ECO:0000256" key="1">
    <source>
        <dbReference type="ARBA" id="ARBA00022801"/>
    </source>
</evidence>
<dbReference type="Gene3D" id="3.20.20.140">
    <property type="entry name" value="Metal-dependent hydrolases"/>
    <property type="match status" value="1"/>
</dbReference>
<dbReference type="SUPFAM" id="SSF51556">
    <property type="entry name" value="Metallo-dependent hydrolases"/>
    <property type="match status" value="1"/>
</dbReference>
<proteinExistence type="predicted"/>
<dbReference type="PANTHER" id="PTHR43794:SF11">
    <property type="entry name" value="AMIDOHYDROLASE-RELATED DOMAIN-CONTAINING PROTEIN"/>
    <property type="match status" value="1"/>
</dbReference>
<dbReference type="PANTHER" id="PTHR43794">
    <property type="entry name" value="AMINOHYDROLASE SSNA-RELATED"/>
    <property type="match status" value="1"/>
</dbReference>
<dbReference type="InterPro" id="IPR050287">
    <property type="entry name" value="MTA/SAH_deaminase"/>
</dbReference>
<sequence>MATVLVKNIHTLVTMDAQRREIRNAALLIRDRAIEQVGPTDTLPDTADEVLDLQGRHVVLPGLVNTHHHFIQSLTRAVPGAQDADLFNWLTALYPFWSRLTAKGVYIGAQVAAAELMLSGCTTASDHLYLFPNDCTLDDEIQAMQEIGLRFHASRGSMSLGQSKGGLPPDHLIEDEASILADCQRVIEQYHDNSRHAMLRITVAPCSPFTVSPDLMRESAKLARSYAGVRLHTHLAENSSDVEYSLSQFQLIPGDYAESVGWLGEDVWHAHCVKLSDRSIEKFGRSGTGVAHCPCSNMRLASGIAPIRKMLDQGVPVGLGVDGSASNDSGNLMHEARMAFLAARVREENAAAMTARQALEIATLGGARVLGRDDIGYLAPGMSADFIAINTDRLGFAGAQHDVVAALILCQTNGVDYSFINGRKVVDQGQLTTLDLPLLVERQNQLARAMMDG</sequence>
<keyword evidence="1 3" id="KW-0378">Hydrolase</keyword>
<evidence type="ECO:0000259" key="2">
    <source>
        <dbReference type="Pfam" id="PF01979"/>
    </source>
</evidence>
<dbReference type="InterPro" id="IPR006680">
    <property type="entry name" value="Amidohydro-rel"/>
</dbReference>
<name>A0ABW6IA54_9CYAN</name>